<protein>
    <submittedName>
        <fullName evidence="2">Uncharacterized protein</fullName>
    </submittedName>
</protein>
<name>A0AAV6IYV9_9ERIC</name>
<organism evidence="2 3">
    <name type="scientific">Rhododendron griersonianum</name>
    <dbReference type="NCBI Taxonomy" id="479676"/>
    <lineage>
        <taxon>Eukaryota</taxon>
        <taxon>Viridiplantae</taxon>
        <taxon>Streptophyta</taxon>
        <taxon>Embryophyta</taxon>
        <taxon>Tracheophyta</taxon>
        <taxon>Spermatophyta</taxon>
        <taxon>Magnoliopsida</taxon>
        <taxon>eudicotyledons</taxon>
        <taxon>Gunneridae</taxon>
        <taxon>Pentapetalae</taxon>
        <taxon>asterids</taxon>
        <taxon>Ericales</taxon>
        <taxon>Ericaceae</taxon>
        <taxon>Ericoideae</taxon>
        <taxon>Rhodoreae</taxon>
        <taxon>Rhododendron</taxon>
    </lineage>
</organism>
<sequence>MRSLKIGSHQTNVEKNDELIVKIIEAYDTATQKFQLGGKNVGLTNADIGRIFGISSGKEVLSRKYGTIDEVKMVARKKLNRERLTTLGVKELLDTYLVGNEIDDVEDVARLLCLYETLSAAHEGVRCCGTLDNIIIMSELEETPVGAQEEVERHDEAQEEVELHDEAQEEVDAMVDTERRGGEERKSMERRDYGNLLAEKDTLMKENEEKQQKIEELEKEKEIGGNYVEKDIVEEQLEDLAATMVEPNAIGERNEGQPADVADVALSLCSQGLRSEGELNDDLEKTVRSTNSISMLNLYLGSKEKGQANYAGKEKEIIGPQLHAGNLNDSRLHEMQLRKMEHKSDETCAIPVKKIAENDRLH</sequence>
<comment type="caution">
    <text evidence="2">The sequence shown here is derived from an EMBL/GenBank/DDBJ whole genome shotgun (WGS) entry which is preliminary data.</text>
</comment>
<feature type="coiled-coil region" evidence="1">
    <location>
        <begin position="193"/>
        <end position="223"/>
    </location>
</feature>
<proteinExistence type="predicted"/>
<gene>
    <name evidence="2" type="ORF">RHGRI_027537</name>
</gene>
<dbReference type="AlphaFoldDB" id="A0AAV6IYV9"/>
<reference evidence="2" key="1">
    <citation type="submission" date="2020-08" db="EMBL/GenBank/DDBJ databases">
        <title>Plant Genome Project.</title>
        <authorList>
            <person name="Zhang R.-G."/>
        </authorList>
    </citation>
    <scope>NUCLEOTIDE SEQUENCE</scope>
    <source>
        <strain evidence="2">WSP0</strain>
        <tissue evidence="2">Leaf</tissue>
    </source>
</reference>
<keyword evidence="1" id="KW-0175">Coiled coil</keyword>
<dbReference type="Proteomes" id="UP000823749">
    <property type="component" value="Chromosome 9"/>
</dbReference>
<evidence type="ECO:0000256" key="1">
    <source>
        <dbReference type="SAM" id="Coils"/>
    </source>
</evidence>
<evidence type="ECO:0000313" key="3">
    <source>
        <dbReference type="Proteomes" id="UP000823749"/>
    </source>
</evidence>
<evidence type="ECO:0000313" key="2">
    <source>
        <dbReference type="EMBL" id="KAG5533392.1"/>
    </source>
</evidence>
<keyword evidence="3" id="KW-1185">Reference proteome</keyword>
<accession>A0AAV6IYV9</accession>
<dbReference type="EMBL" id="JACTNZ010000009">
    <property type="protein sequence ID" value="KAG5533392.1"/>
    <property type="molecule type" value="Genomic_DNA"/>
</dbReference>